<dbReference type="CDD" id="cd05403">
    <property type="entry name" value="NT_KNTase_like"/>
    <property type="match status" value="1"/>
</dbReference>
<organism evidence="2 3">
    <name type="scientific">Fretibacterium fastidiosum</name>
    <dbReference type="NCBI Taxonomy" id="651822"/>
    <lineage>
        <taxon>Bacteria</taxon>
        <taxon>Thermotogati</taxon>
        <taxon>Synergistota</taxon>
        <taxon>Synergistia</taxon>
        <taxon>Synergistales</taxon>
        <taxon>Aminobacteriaceae</taxon>
        <taxon>Fretibacterium</taxon>
    </lineage>
</organism>
<evidence type="ECO:0000259" key="1">
    <source>
        <dbReference type="Pfam" id="PF01909"/>
    </source>
</evidence>
<keyword evidence="3" id="KW-1185">Reference proteome</keyword>
<dbReference type="InterPro" id="IPR043519">
    <property type="entry name" value="NT_sf"/>
</dbReference>
<dbReference type="InterPro" id="IPR002934">
    <property type="entry name" value="Polymerase_NTP_transf_dom"/>
</dbReference>
<accession>A0AB94IXZ6</accession>
<dbReference type="EMBL" id="FP929056">
    <property type="protein sequence ID" value="CBL28618.1"/>
    <property type="molecule type" value="Genomic_DNA"/>
</dbReference>
<dbReference type="Pfam" id="PF01909">
    <property type="entry name" value="NTP_transf_2"/>
    <property type="match status" value="1"/>
</dbReference>
<sequence length="121" mass="13599">MLPSITLESEQGQLTKEHIAALIQPVAKKYGIKAVWIFGSRARGDHRPDSDVDLLIRLDGETVNGFAIGGIYNDLNKAIPNIDVDMIEESALEDRLKNLSRSHVNFKKNVLRERVLLYAEN</sequence>
<dbReference type="Gene3D" id="3.30.460.10">
    <property type="entry name" value="Beta Polymerase, domain 2"/>
    <property type="match status" value="1"/>
</dbReference>
<name>A0AB94IXZ6_9BACT</name>
<dbReference type="AlphaFoldDB" id="A0AB94IXZ6"/>
<evidence type="ECO:0000313" key="3">
    <source>
        <dbReference type="Proteomes" id="UP000008957"/>
    </source>
</evidence>
<proteinExistence type="predicted"/>
<dbReference type="Proteomes" id="UP000008957">
    <property type="component" value="Chromosome"/>
</dbReference>
<reference evidence="2 3" key="2">
    <citation type="submission" date="2010-03" db="EMBL/GenBank/DDBJ databases">
        <authorList>
            <person name="Pajon A."/>
        </authorList>
    </citation>
    <scope>NUCLEOTIDE SEQUENCE [LARGE SCALE GENOMIC DNA]</scope>
    <source>
        <strain evidence="2 3">SGP1</strain>
    </source>
</reference>
<feature type="domain" description="Polymerase nucleotidyl transferase" evidence="1">
    <location>
        <begin position="23"/>
        <end position="110"/>
    </location>
</feature>
<gene>
    <name evidence="2" type="ORF">SY1_16480</name>
</gene>
<dbReference type="PANTHER" id="PTHR43852">
    <property type="entry name" value="NUCLEOTIDYLTRANSFERASE"/>
    <property type="match status" value="1"/>
</dbReference>
<dbReference type="PANTHER" id="PTHR43852:SF3">
    <property type="entry name" value="NUCLEOTIDYLTRANSFERASE"/>
    <property type="match status" value="1"/>
</dbReference>
<evidence type="ECO:0000313" key="2">
    <source>
        <dbReference type="EMBL" id="CBL28618.1"/>
    </source>
</evidence>
<dbReference type="RefSeq" id="WP_015556765.1">
    <property type="nucleotide sequence ID" value="NC_021038.1"/>
</dbReference>
<dbReference type="InterPro" id="IPR052930">
    <property type="entry name" value="TA_antitoxin_MntA"/>
</dbReference>
<reference evidence="3" key="1">
    <citation type="submission" date="2010-03" db="EMBL/GenBank/DDBJ databases">
        <title>The genome sequence of Synergistetes sp. SGP1.</title>
        <authorList>
            <consortium name="metaHIT consortium -- http://www.metahit.eu/"/>
            <person name="Pajon A."/>
            <person name="Turner K."/>
            <person name="Parkhill J."/>
            <person name="Wade W."/>
            <person name="Vartoukian S."/>
        </authorList>
    </citation>
    <scope>NUCLEOTIDE SEQUENCE [LARGE SCALE GENOMIC DNA]</scope>
    <source>
        <strain evidence="3">SGP1</strain>
    </source>
</reference>
<protein>
    <submittedName>
        <fullName evidence="2">Predicted nucleotidyltransferases</fullName>
    </submittedName>
</protein>
<dbReference type="SUPFAM" id="SSF81301">
    <property type="entry name" value="Nucleotidyltransferase"/>
    <property type="match status" value="1"/>
</dbReference>
<dbReference type="KEGG" id="sbr:SY1_16480"/>